<evidence type="ECO:0000256" key="8">
    <source>
        <dbReference type="ARBA" id="ARBA00022794"/>
    </source>
</evidence>
<dbReference type="GO" id="GO:0030030">
    <property type="term" value="P:cell projection organization"/>
    <property type="evidence" value="ECO:0007669"/>
    <property type="project" value="UniProtKB-KW"/>
</dbReference>
<name>F2USM4_SALR5</name>
<evidence type="ECO:0000256" key="4">
    <source>
        <dbReference type="ARBA" id="ARBA00009636"/>
    </source>
</evidence>
<keyword evidence="10" id="KW-0539">Nucleus</keyword>
<dbReference type="SMART" id="SM00864">
    <property type="entry name" value="Tubulin"/>
    <property type="match status" value="1"/>
</dbReference>
<dbReference type="STRING" id="946362.F2USM4"/>
<dbReference type="InterPro" id="IPR008280">
    <property type="entry name" value="Tub_FtsZ_C"/>
</dbReference>
<comment type="similarity">
    <text evidence="4">Belongs to the tubulin family.</text>
</comment>
<evidence type="ECO:0000313" key="16">
    <source>
        <dbReference type="Proteomes" id="UP000007799"/>
    </source>
</evidence>
<sequence>MSVVTVQLGQAGNQAGHAMLQCMWDHHASQASKSDSVHRFFRESKRCGGCHVARAICVDTESKVISHINEMQHQAPKSWTYDQARTLFTKRGAGNNWANGYYNYGRAHVPDIVNMIRLEMEACDLVEGFSILQSVAGGTGSGLGAAVLDALQDEFPHVPSWAKIIWPHETGETVVQSYNCVLSMAHAYQACDGILLFENDHLQDICHRMLRLKRVTVQDLNKVIAQQLVAALSCTREASLDDFSQMSPVNSSFGQVLREACPHPDYKLLRLRLVPQMPPTYQAFTRYEWAPLLKTASAMLNAGAHLEEGFHRARPLQNAARSATGTTRALVTAATGTVAAHAATADLTSQTPLYPHPPAEPPFLAPPPEALVQGRHGTEDNTSTAIARGGNACVSQLYFCHGTDLASGALRDVGTTTATPKVFASRSNDRTRIAGNGKAVALLSNEKALAHPLRVTSSCLSVKSPAAKTPQLAAHHNTIKPNHTTRPQDYYYSHKRARTHARPRKRPQRAVSHKAWRLYRHRAFLHQYSAYGLGAEDLHQHFLALQQVVRSYQSL</sequence>
<keyword evidence="11" id="KW-0966">Cell projection</keyword>
<keyword evidence="7" id="KW-0547">Nucleotide-binding</keyword>
<evidence type="ECO:0000256" key="6">
    <source>
        <dbReference type="ARBA" id="ARBA00022701"/>
    </source>
</evidence>
<dbReference type="InParanoid" id="F2USM4"/>
<dbReference type="AlphaFoldDB" id="F2USM4"/>
<dbReference type="eggNOG" id="KOG1374">
    <property type="taxonomic scope" value="Eukaryota"/>
</dbReference>
<evidence type="ECO:0000256" key="7">
    <source>
        <dbReference type="ARBA" id="ARBA00022741"/>
    </source>
</evidence>
<dbReference type="InterPro" id="IPR000217">
    <property type="entry name" value="Tubulin"/>
</dbReference>
<proteinExistence type="inferred from homology"/>
<dbReference type="FunCoup" id="F2USM4">
    <property type="interactions" value="401"/>
</dbReference>
<dbReference type="GO" id="GO:0007017">
    <property type="term" value="P:microtubule-based process"/>
    <property type="evidence" value="ECO:0007669"/>
    <property type="project" value="InterPro"/>
</dbReference>
<keyword evidence="9" id="KW-0342">GTP-binding</keyword>
<dbReference type="KEGG" id="sre:PTSG_11171"/>
<evidence type="ECO:0000256" key="2">
    <source>
        <dbReference type="ARBA" id="ARBA00004123"/>
    </source>
</evidence>
<dbReference type="InterPro" id="IPR036525">
    <property type="entry name" value="Tubulin/FtsZ_GTPase_sf"/>
</dbReference>
<dbReference type="GO" id="GO:0005874">
    <property type="term" value="C:microtubule"/>
    <property type="evidence" value="ECO:0007669"/>
    <property type="project" value="UniProtKB-KW"/>
</dbReference>
<evidence type="ECO:0000259" key="14">
    <source>
        <dbReference type="SMART" id="SM00864"/>
    </source>
</evidence>
<dbReference type="SUPFAM" id="SSF55307">
    <property type="entry name" value="Tubulin C-terminal domain-like"/>
    <property type="match status" value="1"/>
</dbReference>
<evidence type="ECO:0000256" key="3">
    <source>
        <dbReference type="ARBA" id="ARBA00004138"/>
    </source>
</evidence>
<comment type="function">
    <text evidence="13">Acts as a positive regulator of hedgehog signaling and regulates ciliary function.</text>
</comment>
<dbReference type="InterPro" id="IPR017975">
    <property type="entry name" value="Tubulin_CS"/>
</dbReference>
<dbReference type="InterPro" id="IPR002967">
    <property type="entry name" value="Delta_tubulin"/>
</dbReference>
<accession>F2USM4</accession>
<keyword evidence="6" id="KW-0493">Microtubule</keyword>
<dbReference type="InterPro" id="IPR003008">
    <property type="entry name" value="Tubulin_FtsZ_GTPase"/>
</dbReference>
<feature type="domain" description="Tubulin/FtsZ GTPase" evidence="14">
    <location>
        <begin position="37"/>
        <end position="239"/>
    </location>
</feature>
<dbReference type="GO" id="GO:0005814">
    <property type="term" value="C:centriole"/>
    <property type="evidence" value="ECO:0007669"/>
    <property type="project" value="UniProtKB-SubCell"/>
</dbReference>
<dbReference type="RefSeq" id="XP_004987818.1">
    <property type="nucleotide sequence ID" value="XM_004987761.1"/>
</dbReference>
<dbReference type="PRINTS" id="PR01161">
    <property type="entry name" value="TUBULIN"/>
</dbReference>
<dbReference type="GO" id="GO:0005200">
    <property type="term" value="F:structural constituent of cytoskeleton"/>
    <property type="evidence" value="ECO:0007669"/>
    <property type="project" value="InterPro"/>
</dbReference>
<dbReference type="PRINTS" id="PR01224">
    <property type="entry name" value="DELTATUBULIN"/>
</dbReference>
<gene>
    <name evidence="15" type="ORF">PTSG_11171</name>
</gene>
<dbReference type="SUPFAM" id="SSF52490">
    <property type="entry name" value="Tubulin nucleotide-binding domain-like"/>
    <property type="match status" value="1"/>
</dbReference>
<dbReference type="Gene3D" id="3.40.50.1440">
    <property type="entry name" value="Tubulin/FtsZ, GTPase domain"/>
    <property type="match status" value="1"/>
</dbReference>
<dbReference type="PANTHER" id="PTHR11588">
    <property type="entry name" value="TUBULIN"/>
    <property type="match status" value="1"/>
</dbReference>
<dbReference type="OrthoDB" id="10250004at2759"/>
<dbReference type="Pfam" id="PF00091">
    <property type="entry name" value="Tubulin"/>
    <property type="match status" value="1"/>
</dbReference>
<reference evidence="15" key="1">
    <citation type="submission" date="2009-08" db="EMBL/GenBank/DDBJ databases">
        <title>Annotation of Salpingoeca rosetta.</title>
        <authorList>
            <consortium name="The Broad Institute Genome Sequencing Platform"/>
            <person name="Russ C."/>
            <person name="Cuomo C."/>
            <person name="Burger G."/>
            <person name="Gray M.W."/>
            <person name="Holland P.W.H."/>
            <person name="King N."/>
            <person name="Lang F.B.F."/>
            <person name="Roger A.J."/>
            <person name="Ruiz-Trillo I."/>
            <person name="Young S.K."/>
            <person name="Zeng Q."/>
            <person name="Gargeya S."/>
            <person name="Alvarado L."/>
            <person name="Berlin A."/>
            <person name="Chapman S.B."/>
            <person name="Chen Z."/>
            <person name="Freedman E."/>
            <person name="Gellesch M."/>
            <person name="Goldberg J."/>
            <person name="Griggs A."/>
            <person name="Gujja S."/>
            <person name="Heilman E."/>
            <person name="Heiman D."/>
            <person name="Howarth C."/>
            <person name="Mehta T."/>
            <person name="Neiman D."/>
            <person name="Pearson M."/>
            <person name="Roberts A."/>
            <person name="Saif S."/>
            <person name="Shea T."/>
            <person name="Shenoy N."/>
            <person name="Sisk P."/>
            <person name="Stolte C."/>
            <person name="Sykes S."/>
            <person name="White J."/>
            <person name="Yandava C."/>
            <person name="Haas B."/>
            <person name="Nusbaum C."/>
            <person name="Birren B."/>
        </authorList>
    </citation>
    <scope>NUCLEOTIDE SEQUENCE [LARGE SCALE GENOMIC DNA]</scope>
    <source>
        <strain evidence="15">ATCC 50818</strain>
    </source>
</reference>
<organism evidence="16">
    <name type="scientific">Salpingoeca rosetta (strain ATCC 50818 / BSB-021)</name>
    <dbReference type="NCBI Taxonomy" id="946362"/>
    <lineage>
        <taxon>Eukaryota</taxon>
        <taxon>Choanoflagellata</taxon>
        <taxon>Craspedida</taxon>
        <taxon>Salpingoecidae</taxon>
        <taxon>Salpingoeca</taxon>
    </lineage>
</organism>
<evidence type="ECO:0000256" key="5">
    <source>
        <dbReference type="ARBA" id="ARBA00014184"/>
    </source>
</evidence>
<evidence type="ECO:0000313" key="15">
    <source>
        <dbReference type="EMBL" id="EGD81133.1"/>
    </source>
</evidence>
<dbReference type="EMBL" id="GL832995">
    <property type="protein sequence ID" value="EGD81133.1"/>
    <property type="molecule type" value="Genomic_DNA"/>
</dbReference>
<dbReference type="PROSITE" id="PS00227">
    <property type="entry name" value="TUBULIN"/>
    <property type="match status" value="1"/>
</dbReference>
<evidence type="ECO:0000256" key="10">
    <source>
        <dbReference type="ARBA" id="ARBA00023242"/>
    </source>
</evidence>
<dbReference type="GO" id="GO:0005929">
    <property type="term" value="C:cilium"/>
    <property type="evidence" value="ECO:0007669"/>
    <property type="project" value="UniProtKB-SubCell"/>
</dbReference>
<dbReference type="Proteomes" id="UP000007799">
    <property type="component" value="Unassembled WGS sequence"/>
</dbReference>
<dbReference type="GeneID" id="16068340"/>
<protein>
    <recommendedName>
        <fullName evidence="5">Tubulin delta chain</fullName>
    </recommendedName>
    <alternativeName>
        <fullName evidence="12">Delta-tubulin</fullName>
    </alternativeName>
</protein>
<evidence type="ECO:0000256" key="9">
    <source>
        <dbReference type="ARBA" id="ARBA00023134"/>
    </source>
</evidence>
<keyword evidence="8" id="KW-0970">Cilium biogenesis/degradation</keyword>
<dbReference type="GO" id="GO:0005525">
    <property type="term" value="F:GTP binding"/>
    <property type="evidence" value="ECO:0007669"/>
    <property type="project" value="UniProtKB-KW"/>
</dbReference>
<dbReference type="GO" id="GO:0005634">
    <property type="term" value="C:nucleus"/>
    <property type="evidence" value="ECO:0007669"/>
    <property type="project" value="UniProtKB-SubCell"/>
</dbReference>
<evidence type="ECO:0000256" key="11">
    <source>
        <dbReference type="ARBA" id="ARBA00023273"/>
    </source>
</evidence>
<evidence type="ECO:0000256" key="1">
    <source>
        <dbReference type="ARBA" id="ARBA00004114"/>
    </source>
</evidence>
<dbReference type="CDD" id="cd02189">
    <property type="entry name" value="delta_zeta_tubulin-like"/>
    <property type="match status" value="1"/>
</dbReference>
<comment type="subcellular location">
    <subcellularLocation>
        <location evidence="3">Cell projection</location>
        <location evidence="3">Cilium</location>
    </subcellularLocation>
    <subcellularLocation>
        <location evidence="1">Cytoplasm</location>
        <location evidence="1">Cytoskeleton</location>
        <location evidence="1">Microtubule organizing center</location>
        <location evidence="1">Centrosome</location>
        <location evidence="1">Centriole</location>
    </subcellularLocation>
    <subcellularLocation>
        <location evidence="2">Nucleus</location>
    </subcellularLocation>
</comment>
<evidence type="ECO:0000256" key="13">
    <source>
        <dbReference type="ARBA" id="ARBA00046149"/>
    </source>
</evidence>
<keyword evidence="16" id="KW-1185">Reference proteome</keyword>
<evidence type="ECO:0000256" key="12">
    <source>
        <dbReference type="ARBA" id="ARBA00030594"/>
    </source>
</evidence>